<keyword evidence="7" id="KW-1185">Reference proteome</keyword>
<keyword evidence="2" id="KW-0813">Transport</keyword>
<dbReference type="GO" id="GO:0005524">
    <property type="term" value="F:ATP binding"/>
    <property type="evidence" value="ECO:0007669"/>
    <property type="project" value="UniProtKB-KW"/>
</dbReference>
<dbReference type="CDD" id="cd03230">
    <property type="entry name" value="ABC_DR_subfamily_A"/>
    <property type="match status" value="1"/>
</dbReference>
<keyword evidence="4 6" id="KW-0067">ATP-binding</keyword>
<dbReference type="Proteomes" id="UP000253941">
    <property type="component" value="Unassembled WGS sequence"/>
</dbReference>
<protein>
    <submittedName>
        <fullName evidence="6">ABC transporter ATP-binding protein</fullName>
    </submittedName>
</protein>
<dbReference type="EMBL" id="QPMH01000003">
    <property type="protein sequence ID" value="RDD63227.1"/>
    <property type="molecule type" value="Genomic_DNA"/>
</dbReference>
<evidence type="ECO:0000259" key="5">
    <source>
        <dbReference type="PROSITE" id="PS50893"/>
    </source>
</evidence>
<dbReference type="AlphaFoldDB" id="A0A369TGF9"/>
<evidence type="ECO:0000256" key="3">
    <source>
        <dbReference type="ARBA" id="ARBA00022741"/>
    </source>
</evidence>
<sequence>MLEVEALTKRFDRLVAADRVTFSLARGEVLGFLGPNGAGKSTTMRMIAGFLPPTSGTARVCGHDVVTAPIAARRALGYLPEGAPLYGEMTPAGLLDFVARARGFRGAAKASRVSRAVERLELERVLHQPIDTLSKGFRRRVGLAQAILHEPGVLILDEPTDGLDPNQKRQVRALLRELSANTAIVVSTHILEEVEAVCSRAIVIAGGRVVVDSTPSELAARGPLDEVFHALTRPSEAAAAEA</sequence>
<evidence type="ECO:0000256" key="4">
    <source>
        <dbReference type="ARBA" id="ARBA00022840"/>
    </source>
</evidence>
<name>A0A369TGF9_9PROT</name>
<dbReference type="InterPro" id="IPR027417">
    <property type="entry name" value="P-loop_NTPase"/>
</dbReference>
<evidence type="ECO:0000313" key="6">
    <source>
        <dbReference type="EMBL" id="RDD63227.1"/>
    </source>
</evidence>
<organism evidence="6 7">
    <name type="scientific">Ferruginivarius sediminum</name>
    <dbReference type="NCBI Taxonomy" id="2661937"/>
    <lineage>
        <taxon>Bacteria</taxon>
        <taxon>Pseudomonadati</taxon>
        <taxon>Pseudomonadota</taxon>
        <taxon>Alphaproteobacteria</taxon>
        <taxon>Rhodospirillales</taxon>
        <taxon>Rhodospirillaceae</taxon>
        <taxon>Ferruginivarius</taxon>
    </lineage>
</organism>
<evidence type="ECO:0000256" key="1">
    <source>
        <dbReference type="ARBA" id="ARBA00005417"/>
    </source>
</evidence>
<evidence type="ECO:0000313" key="7">
    <source>
        <dbReference type="Proteomes" id="UP000253941"/>
    </source>
</evidence>
<comment type="similarity">
    <text evidence="1">Belongs to the ABC transporter superfamily.</text>
</comment>
<dbReference type="InterPro" id="IPR003593">
    <property type="entry name" value="AAA+_ATPase"/>
</dbReference>
<dbReference type="PANTHER" id="PTHR43335">
    <property type="entry name" value="ABC TRANSPORTER, ATP-BINDING PROTEIN"/>
    <property type="match status" value="1"/>
</dbReference>
<reference evidence="6 7" key="1">
    <citation type="submission" date="2018-07" db="EMBL/GenBank/DDBJ databases">
        <title>Venubactetium sediminum gen. nov., sp. nov., isolated from a marine solar saltern.</title>
        <authorList>
            <person name="Wang S."/>
        </authorList>
    </citation>
    <scope>NUCLEOTIDE SEQUENCE [LARGE SCALE GENOMIC DNA]</scope>
    <source>
        <strain evidence="6 7">WD2A32</strain>
    </source>
</reference>
<keyword evidence="3" id="KW-0547">Nucleotide-binding</keyword>
<dbReference type="SUPFAM" id="SSF52540">
    <property type="entry name" value="P-loop containing nucleoside triphosphate hydrolases"/>
    <property type="match status" value="1"/>
</dbReference>
<dbReference type="InterPro" id="IPR003439">
    <property type="entry name" value="ABC_transporter-like_ATP-bd"/>
</dbReference>
<dbReference type="Pfam" id="PF00005">
    <property type="entry name" value="ABC_tran"/>
    <property type="match status" value="1"/>
</dbReference>
<accession>A0A369TGF9</accession>
<feature type="domain" description="ABC transporter" evidence="5">
    <location>
        <begin position="2"/>
        <end position="231"/>
    </location>
</feature>
<dbReference type="GO" id="GO:0016887">
    <property type="term" value="F:ATP hydrolysis activity"/>
    <property type="evidence" value="ECO:0007669"/>
    <property type="project" value="InterPro"/>
</dbReference>
<dbReference type="SMART" id="SM00382">
    <property type="entry name" value="AAA"/>
    <property type="match status" value="1"/>
</dbReference>
<dbReference type="PROSITE" id="PS50893">
    <property type="entry name" value="ABC_TRANSPORTER_2"/>
    <property type="match status" value="1"/>
</dbReference>
<dbReference type="Gene3D" id="3.40.50.300">
    <property type="entry name" value="P-loop containing nucleotide triphosphate hydrolases"/>
    <property type="match status" value="1"/>
</dbReference>
<evidence type="ECO:0000256" key="2">
    <source>
        <dbReference type="ARBA" id="ARBA00022448"/>
    </source>
</evidence>
<gene>
    <name evidence="6" type="ORF">DRB17_05150</name>
</gene>
<comment type="caution">
    <text evidence="6">The sequence shown here is derived from an EMBL/GenBank/DDBJ whole genome shotgun (WGS) entry which is preliminary data.</text>
</comment>
<proteinExistence type="inferred from homology"/>